<evidence type="ECO:0000256" key="1">
    <source>
        <dbReference type="SAM" id="MobiDB-lite"/>
    </source>
</evidence>
<evidence type="ECO:0000313" key="3">
    <source>
        <dbReference type="EMBL" id="KAK7251509.1"/>
    </source>
</evidence>
<feature type="domain" description="DUF7795" evidence="2">
    <location>
        <begin position="142"/>
        <end position="232"/>
    </location>
</feature>
<feature type="region of interest" description="Disordered" evidence="1">
    <location>
        <begin position="90"/>
        <end position="112"/>
    </location>
</feature>
<reference evidence="3 4" key="1">
    <citation type="submission" date="2024-01" db="EMBL/GenBank/DDBJ databases">
        <title>The genomes of 5 underutilized Papilionoideae crops provide insights into root nodulation and disease resistanc.</title>
        <authorList>
            <person name="Yuan L."/>
        </authorList>
    </citation>
    <scope>NUCLEOTIDE SEQUENCE [LARGE SCALE GENOMIC DNA]</scope>
    <source>
        <strain evidence="3">ZHUSHIDOU_FW_LH</strain>
        <tissue evidence="3">Leaf</tissue>
    </source>
</reference>
<dbReference type="EMBL" id="JAYWIO010000007">
    <property type="protein sequence ID" value="KAK7251509.1"/>
    <property type="molecule type" value="Genomic_DNA"/>
</dbReference>
<dbReference type="PANTHER" id="PTHR35305:SF2">
    <property type="entry name" value="FAD-BINDING PROTEIN"/>
    <property type="match status" value="1"/>
</dbReference>
<dbReference type="Pfam" id="PF04720">
    <property type="entry name" value="PDDEXK_6"/>
    <property type="match status" value="1"/>
</dbReference>
<sequence length="344" mass="38284">MGKERVVLIDIDIRSEFEIARSTKAYKAILQNLPYIFVGKCDRLQSIVAIVSEVVKQSLKKKGMHVPPWRRVEYVRAKWLSPYTRATEKQKVLNGSNGGGETQLSAENSGEEEKVEAVVVEWKPPELKPKGSISGVKLPYDRITKLDEARAVGGRLLSGFHVALEFIRRPPIDTDAKLVNKIIVANETTRVKSYVNSGCRNPNDGAQSVTNCKLILNELEGLLGDVTSAIQRTHGNLSALSDLDVGVELNVLMTNNDSGENGALSQTTDVANTKTQKNTDVTHLATLMAVMYSMVKQDFLMQERVVSALDLKSPSEELESYCQMWSLRPFINDEIMHQAWELIP</sequence>
<dbReference type="Pfam" id="PF25071">
    <property type="entry name" value="DUF7795"/>
    <property type="match status" value="1"/>
</dbReference>
<protein>
    <recommendedName>
        <fullName evidence="2">DUF7795 domain-containing protein</fullName>
    </recommendedName>
</protein>
<proteinExistence type="predicted"/>
<dbReference type="InterPro" id="IPR006502">
    <property type="entry name" value="PDDEXK-like"/>
</dbReference>
<organism evidence="3 4">
    <name type="scientific">Crotalaria pallida</name>
    <name type="common">Smooth rattlebox</name>
    <name type="synonym">Crotalaria striata</name>
    <dbReference type="NCBI Taxonomy" id="3830"/>
    <lineage>
        <taxon>Eukaryota</taxon>
        <taxon>Viridiplantae</taxon>
        <taxon>Streptophyta</taxon>
        <taxon>Embryophyta</taxon>
        <taxon>Tracheophyta</taxon>
        <taxon>Spermatophyta</taxon>
        <taxon>Magnoliopsida</taxon>
        <taxon>eudicotyledons</taxon>
        <taxon>Gunneridae</taxon>
        <taxon>Pentapetalae</taxon>
        <taxon>rosids</taxon>
        <taxon>fabids</taxon>
        <taxon>Fabales</taxon>
        <taxon>Fabaceae</taxon>
        <taxon>Papilionoideae</taxon>
        <taxon>50 kb inversion clade</taxon>
        <taxon>genistoids sensu lato</taxon>
        <taxon>core genistoids</taxon>
        <taxon>Crotalarieae</taxon>
        <taxon>Crotalaria</taxon>
    </lineage>
</organism>
<name>A0AAN9E978_CROPI</name>
<accession>A0AAN9E978</accession>
<dbReference type="PANTHER" id="PTHR35305">
    <property type="entry name" value="FAD-BINDING PROTEIN"/>
    <property type="match status" value="1"/>
</dbReference>
<dbReference type="AlphaFoldDB" id="A0AAN9E978"/>
<dbReference type="Proteomes" id="UP001372338">
    <property type="component" value="Unassembled WGS sequence"/>
</dbReference>
<evidence type="ECO:0000259" key="2">
    <source>
        <dbReference type="Pfam" id="PF25071"/>
    </source>
</evidence>
<keyword evidence="4" id="KW-1185">Reference proteome</keyword>
<dbReference type="InterPro" id="IPR056697">
    <property type="entry name" value="DUF7795"/>
</dbReference>
<evidence type="ECO:0000313" key="4">
    <source>
        <dbReference type="Proteomes" id="UP001372338"/>
    </source>
</evidence>
<dbReference type="NCBIfam" id="TIGR01615">
    <property type="entry name" value="A_thal_3542"/>
    <property type="match status" value="1"/>
</dbReference>
<gene>
    <name evidence="3" type="ORF">RIF29_34778</name>
</gene>
<comment type="caution">
    <text evidence="3">The sequence shown here is derived from an EMBL/GenBank/DDBJ whole genome shotgun (WGS) entry which is preliminary data.</text>
</comment>